<dbReference type="GeneID" id="802326"/>
<dbReference type="HOGENOM" id="CLU_2811757_0_0_1"/>
<dbReference type="GO" id="GO:0031966">
    <property type="term" value="C:mitochondrial membrane"/>
    <property type="evidence" value="ECO:0007669"/>
    <property type="project" value="UniProtKB-SubCell"/>
</dbReference>
<evidence type="ECO:0000256" key="3">
    <source>
        <dbReference type="ARBA" id="ARBA00022448"/>
    </source>
</evidence>
<dbReference type="Proteomes" id="UP000694863">
    <property type="component" value="Mitochondrion MT"/>
</dbReference>
<sequence>MPQLDTSPWLISILSMSDLRLYLLMPIKISKILINNDINCHPSEITKSTNPWNNKWTKIYLPHSLPLH</sequence>
<reference evidence="17" key="4">
    <citation type="submission" date="2003-09" db="EMBL/GenBank/DDBJ databases">
        <authorList>
            <person name="Arnason U."/>
        </authorList>
    </citation>
    <scope>NUCLEOTIDE SEQUENCE</scope>
</reference>
<evidence type="ECO:0000256" key="12">
    <source>
        <dbReference type="ARBA" id="ARBA00023310"/>
    </source>
</evidence>
<keyword evidence="4 13" id="KW-0138">CF(0)</keyword>
<dbReference type="GO" id="GO:0045259">
    <property type="term" value="C:proton-transporting ATP synthase complex"/>
    <property type="evidence" value="ECO:0007669"/>
    <property type="project" value="UniProtKB-KW"/>
</dbReference>
<dbReference type="KEGG" id="etf:802326"/>
<keyword evidence="11" id="KW-0472">Membrane</keyword>
<dbReference type="InterPro" id="IPR001421">
    <property type="entry name" value="ATP8_metazoa"/>
</dbReference>
<dbReference type="InterPro" id="IPR039017">
    <property type="entry name" value="ATP8_mammal"/>
</dbReference>
<dbReference type="PANTHER" id="PTHR13722">
    <property type="entry name" value="ATP SYNTHASE PROTEIN 8"/>
    <property type="match status" value="1"/>
</dbReference>
<dbReference type="OrthoDB" id="9835073at2759"/>
<dbReference type="GO" id="GO:0015078">
    <property type="term" value="F:proton transmembrane transporter activity"/>
    <property type="evidence" value="ECO:0007669"/>
    <property type="project" value="InterPro"/>
</dbReference>
<reference evidence="17" key="2">
    <citation type="submission" date="1999-09" db="EMBL/GenBank/DDBJ databases">
        <authorList>
            <consortium name="NCBI Genome Project"/>
        </authorList>
    </citation>
    <scope>NUCLEOTIDE SEQUENCE</scope>
</reference>
<dbReference type="Pfam" id="PF00895">
    <property type="entry name" value="ATP-synt_8"/>
    <property type="match status" value="1"/>
</dbReference>
<keyword evidence="6 13" id="KW-0375">Hydrogen ion transport</keyword>
<proteinExistence type="inferred from homology"/>
<dbReference type="EMBL" id="AJ245806">
    <property type="protein sequence ID" value="CAC69922.1"/>
    <property type="molecule type" value="Genomic_DNA"/>
</dbReference>
<reference evidence="17" key="5">
    <citation type="submission" date="2025-05" db="UniProtKB">
        <authorList>
            <consortium name="RefSeq"/>
        </authorList>
    </citation>
    <scope>IDENTIFICATION</scope>
</reference>
<dbReference type="PANTHER" id="PTHR13722:SF0">
    <property type="entry name" value="ATP SYNTHASE PROTEIN 8"/>
    <property type="match status" value="1"/>
</dbReference>
<dbReference type="AlphaFoldDB" id="Q9G389"/>
<dbReference type="GO" id="GO:0015986">
    <property type="term" value="P:proton motive force-driven ATP synthesis"/>
    <property type="evidence" value="ECO:0007669"/>
    <property type="project" value="InterPro"/>
</dbReference>
<evidence type="ECO:0000256" key="4">
    <source>
        <dbReference type="ARBA" id="ARBA00022547"/>
    </source>
</evidence>
<evidence type="ECO:0000256" key="1">
    <source>
        <dbReference type="ARBA" id="ARBA00004304"/>
    </source>
</evidence>
<evidence type="ECO:0000256" key="9">
    <source>
        <dbReference type="ARBA" id="ARBA00023065"/>
    </source>
</evidence>
<evidence type="ECO:0000256" key="13">
    <source>
        <dbReference type="RuleBase" id="RU003661"/>
    </source>
</evidence>
<evidence type="ECO:0000256" key="8">
    <source>
        <dbReference type="ARBA" id="ARBA00022990"/>
    </source>
</evidence>
<evidence type="ECO:0000313" key="16">
    <source>
        <dbReference type="Proteomes" id="UP000694863"/>
    </source>
</evidence>
<protein>
    <recommendedName>
        <fullName evidence="13">ATP synthase complex subunit 8</fullName>
    </recommendedName>
</protein>
<evidence type="ECO:0000256" key="10">
    <source>
        <dbReference type="ARBA" id="ARBA00023128"/>
    </source>
</evidence>
<organism evidence="14">
    <name type="scientific">Echinops telfairi</name>
    <name type="common">Lesser hedgehog tenrec</name>
    <dbReference type="NCBI Taxonomy" id="9371"/>
    <lineage>
        <taxon>Eukaryota</taxon>
        <taxon>Metazoa</taxon>
        <taxon>Chordata</taxon>
        <taxon>Craniata</taxon>
        <taxon>Vertebrata</taxon>
        <taxon>Euteleostomi</taxon>
        <taxon>Mammalia</taxon>
        <taxon>Eutheria</taxon>
        <taxon>Afrotheria</taxon>
        <taxon>Tenrecidae</taxon>
        <taxon>Tenrecinae</taxon>
        <taxon>Echinops</taxon>
    </lineage>
</organism>
<keyword evidence="7" id="KW-1133">Transmembrane helix</keyword>
<evidence type="ECO:0000313" key="15">
    <source>
        <dbReference type="EMBL" id="CAC69922.1"/>
    </source>
</evidence>
<reference evidence="14 16" key="3">
    <citation type="journal article" date="2000" name="Zool. Scr.">
        <title>Phylogenetic position of the tenrecs (Mammalia: Tenrecidae) of Madagascar based on analysis of the complete mitochondrial genome sequence of Echinops telfairi.</title>
        <authorList>
            <person name="Mouchaty S.K."/>
            <person name="Gullberg A."/>
            <person name="Janke A."/>
            <person name="Arnason U."/>
        </authorList>
    </citation>
    <scope>NUCLEOTIDE SEQUENCE</scope>
</reference>
<geneLocation type="mitochondrion" evidence="14 17"/>
<evidence type="ECO:0000256" key="7">
    <source>
        <dbReference type="ARBA" id="ARBA00022989"/>
    </source>
</evidence>
<comment type="similarity">
    <text evidence="2 13">Belongs to the ATPase protein 8 family.</text>
</comment>
<reference evidence="15" key="1">
    <citation type="submission" date="1999-09" db="EMBL/GenBank/DDBJ databases">
        <title>Phylogenetic Position of the Tenrecs (Mammalia: Tenrecidae) of MadagascarBased on Analysis of Complete Mitochondrial GenomeSequences.</title>
        <authorList>
            <person name="Mouchaty S.K."/>
            <person name="Gullberg A."/>
            <person name="Janke A."/>
            <person name="Arnason U."/>
        </authorList>
    </citation>
    <scope>NUCLEOTIDE SEQUENCE</scope>
</reference>
<keyword evidence="3 13" id="KW-0813">Transport</keyword>
<keyword evidence="8" id="KW-0007">Acetylation</keyword>
<name>Q9G389_ECHTE</name>
<dbReference type="EMBL" id="AJ400734">
    <property type="protein sequence ID" value="CAC19396.1"/>
    <property type="molecule type" value="Genomic_DNA"/>
</dbReference>
<keyword evidence="9 13" id="KW-0406">Ion transport</keyword>
<evidence type="ECO:0000313" key="14">
    <source>
        <dbReference type="EMBL" id="CAC19396.1"/>
    </source>
</evidence>
<evidence type="ECO:0000256" key="2">
    <source>
        <dbReference type="ARBA" id="ARBA00008892"/>
    </source>
</evidence>
<accession>Q9G389</accession>
<evidence type="ECO:0000256" key="5">
    <source>
        <dbReference type="ARBA" id="ARBA00022692"/>
    </source>
</evidence>
<evidence type="ECO:0000256" key="6">
    <source>
        <dbReference type="ARBA" id="ARBA00022781"/>
    </source>
</evidence>
<keyword evidence="10 13" id="KW-0496">Mitochondrion</keyword>
<keyword evidence="5 13" id="KW-0812">Transmembrane</keyword>
<gene>
    <name evidence="14" type="primary">ATPase 8</name>
    <name evidence="17" type="synonym">ATP8</name>
    <name evidence="15" type="synonym">ATPase8</name>
    <name evidence="17" type="ORF">KEF70_p09</name>
</gene>
<evidence type="ECO:0000313" key="17">
    <source>
        <dbReference type="RefSeq" id="NP_072061.1"/>
    </source>
</evidence>
<keyword evidence="16" id="KW-1185">Reference proteome</keyword>
<keyword evidence="12" id="KW-0066">ATP synthesis</keyword>
<comment type="subcellular location">
    <subcellularLocation>
        <location evidence="1 13">Mitochondrion membrane</location>
        <topology evidence="1 13">Single-pass membrane protein</topology>
    </subcellularLocation>
</comment>
<dbReference type="RefSeq" id="NP_072061.1">
    <property type="nucleotide sequence ID" value="NC_002631.2"/>
</dbReference>
<evidence type="ECO:0000256" key="11">
    <source>
        <dbReference type="ARBA" id="ARBA00023136"/>
    </source>
</evidence>